<evidence type="ECO:0000256" key="6">
    <source>
        <dbReference type="PROSITE-ProRule" id="PRU10100"/>
    </source>
</evidence>
<evidence type="ECO:0000256" key="4">
    <source>
        <dbReference type="PIRSR" id="PIRSR001220-1"/>
    </source>
</evidence>
<dbReference type="InterPro" id="IPR020827">
    <property type="entry name" value="Asparaginase/glutaminase_AS1"/>
</dbReference>
<evidence type="ECO:0000259" key="7">
    <source>
        <dbReference type="Pfam" id="PF00710"/>
    </source>
</evidence>
<dbReference type="PROSITE" id="PS51732">
    <property type="entry name" value="ASN_GLN_ASE_3"/>
    <property type="match status" value="1"/>
</dbReference>
<dbReference type="InterPro" id="IPR006034">
    <property type="entry name" value="Asparaginase/glutaminase-like"/>
</dbReference>
<dbReference type="InterPro" id="IPR027475">
    <property type="entry name" value="Asparaginase/glutaminase_AS2"/>
</dbReference>
<evidence type="ECO:0000256" key="2">
    <source>
        <dbReference type="ARBA" id="ARBA00012920"/>
    </source>
</evidence>
<dbReference type="GO" id="GO:0006520">
    <property type="term" value="P:amino acid metabolic process"/>
    <property type="evidence" value="ECO:0007669"/>
    <property type="project" value="InterPro"/>
</dbReference>
<evidence type="ECO:0000256" key="3">
    <source>
        <dbReference type="ARBA" id="ARBA00049366"/>
    </source>
</evidence>
<proteinExistence type="inferred from homology"/>
<dbReference type="AlphaFoldDB" id="A0A542XXN6"/>
<evidence type="ECO:0000256" key="5">
    <source>
        <dbReference type="PROSITE-ProRule" id="PRU10099"/>
    </source>
</evidence>
<sequence length="358" mass="37210">MRDNGRMRKTPPELPTILIFATGGTIGMHDVGNGLEPDPAFLEILEERADRVASRYGYRARVNQLQPAIDSANADEETAPKIARALKARVGAMRASGVVVTHGTDTLAYTASRLAFELSGLGVPVVVTGSQFAHGARPTDAFDNLQLAIRAVTQASPTAPVAIAFGGKILPAVRATKSDAEALSAFRAERDLGVGPRGLPGSPEDAALVRADHARVVSVRFTPGVAAVDLLALASTGAAAMVLECYGAGNAPMTKPGMRDALRTISEQMPVVAITQCALGSVDTDRYAVGRQMAAAGVIAGADLTVEAAIAKLGYLLDRGFSAEEIAHLTPMNLIGECSEPSRRATSTRAAGREDASA</sequence>
<dbReference type="InterPro" id="IPR036152">
    <property type="entry name" value="Asp/glu_Ase-like_sf"/>
</dbReference>
<keyword evidence="10" id="KW-1185">Reference proteome</keyword>
<evidence type="ECO:0000256" key="1">
    <source>
        <dbReference type="ARBA" id="ARBA00010518"/>
    </source>
</evidence>
<dbReference type="Pfam" id="PF00710">
    <property type="entry name" value="Asparaginase"/>
    <property type="match status" value="1"/>
</dbReference>
<organism evidence="9 10">
    <name type="scientific">Leucobacter komagatae</name>
    <dbReference type="NCBI Taxonomy" id="55969"/>
    <lineage>
        <taxon>Bacteria</taxon>
        <taxon>Bacillati</taxon>
        <taxon>Actinomycetota</taxon>
        <taxon>Actinomycetes</taxon>
        <taxon>Micrococcales</taxon>
        <taxon>Microbacteriaceae</taxon>
        <taxon>Leucobacter</taxon>
    </lineage>
</organism>
<dbReference type="SMART" id="SM00870">
    <property type="entry name" value="Asparaginase"/>
    <property type="match status" value="1"/>
</dbReference>
<comment type="caution">
    <text evidence="9">The sequence shown here is derived from an EMBL/GenBank/DDBJ whole genome shotgun (WGS) entry which is preliminary data.</text>
</comment>
<dbReference type="Gene3D" id="3.40.50.40">
    <property type="match status" value="1"/>
</dbReference>
<evidence type="ECO:0000259" key="8">
    <source>
        <dbReference type="Pfam" id="PF17763"/>
    </source>
</evidence>
<protein>
    <recommendedName>
        <fullName evidence="2">asparaginase</fullName>
        <ecNumber evidence="2">3.5.1.1</ecNumber>
    </recommendedName>
</protein>
<dbReference type="PRINTS" id="PR00139">
    <property type="entry name" value="ASNGLNASE"/>
</dbReference>
<dbReference type="Pfam" id="PF17763">
    <property type="entry name" value="Asparaginase_C"/>
    <property type="match status" value="1"/>
</dbReference>
<dbReference type="EC" id="3.5.1.1" evidence="2"/>
<reference evidence="9 10" key="1">
    <citation type="submission" date="2019-06" db="EMBL/GenBank/DDBJ databases">
        <title>Sequencing the genomes of 1000 actinobacteria strains.</title>
        <authorList>
            <person name="Klenk H.-P."/>
        </authorList>
    </citation>
    <scope>NUCLEOTIDE SEQUENCE [LARGE SCALE GENOMIC DNA]</scope>
    <source>
        <strain evidence="9 10">DSM 8803</strain>
    </source>
</reference>
<evidence type="ECO:0000313" key="10">
    <source>
        <dbReference type="Proteomes" id="UP000319094"/>
    </source>
</evidence>
<gene>
    <name evidence="9" type="ORF">FB468_3113</name>
</gene>
<feature type="active site" evidence="5">
    <location>
        <position position="25"/>
    </location>
</feature>
<dbReference type="PANTHER" id="PTHR11707">
    <property type="entry name" value="L-ASPARAGINASE"/>
    <property type="match status" value="1"/>
</dbReference>
<comment type="similarity">
    <text evidence="1">Belongs to the asparaginase 1 family.</text>
</comment>
<dbReference type="Proteomes" id="UP000319094">
    <property type="component" value="Unassembled WGS sequence"/>
</dbReference>
<dbReference type="InterPro" id="IPR037152">
    <property type="entry name" value="L-asparaginase_N_sf"/>
</dbReference>
<feature type="domain" description="L-asparaginase N-terminal" evidence="7">
    <location>
        <begin position="17"/>
        <end position="189"/>
    </location>
</feature>
<feature type="active site" evidence="6">
    <location>
        <position position="104"/>
    </location>
</feature>
<evidence type="ECO:0000313" key="9">
    <source>
        <dbReference type="EMBL" id="TQL40592.1"/>
    </source>
</evidence>
<dbReference type="SUPFAM" id="SSF53774">
    <property type="entry name" value="Glutaminase/Asparaginase"/>
    <property type="match status" value="1"/>
</dbReference>
<dbReference type="PROSITE" id="PS00917">
    <property type="entry name" value="ASN_GLN_ASE_2"/>
    <property type="match status" value="1"/>
</dbReference>
<comment type="catalytic activity">
    <reaction evidence="3">
        <text>L-asparagine + H2O = L-aspartate + NH4(+)</text>
        <dbReference type="Rhea" id="RHEA:21016"/>
        <dbReference type="ChEBI" id="CHEBI:15377"/>
        <dbReference type="ChEBI" id="CHEBI:28938"/>
        <dbReference type="ChEBI" id="CHEBI:29991"/>
        <dbReference type="ChEBI" id="CHEBI:58048"/>
        <dbReference type="EC" id="3.5.1.1"/>
    </reaction>
</comment>
<dbReference type="GO" id="GO:0004067">
    <property type="term" value="F:asparaginase activity"/>
    <property type="evidence" value="ECO:0007669"/>
    <property type="project" value="UniProtKB-UniRule"/>
</dbReference>
<dbReference type="InterPro" id="IPR027473">
    <property type="entry name" value="L-asparaginase_C"/>
</dbReference>
<dbReference type="STRING" id="55969.SD72_10235"/>
<name>A0A542XXN6_9MICO</name>
<dbReference type="Gene3D" id="3.40.50.1170">
    <property type="entry name" value="L-asparaginase, N-terminal domain"/>
    <property type="match status" value="1"/>
</dbReference>
<dbReference type="InterPro" id="IPR027474">
    <property type="entry name" value="L-asparaginase_N"/>
</dbReference>
<dbReference type="PANTHER" id="PTHR11707:SF28">
    <property type="entry name" value="60 KDA LYSOPHOSPHOLIPASE"/>
    <property type="match status" value="1"/>
</dbReference>
<dbReference type="InterPro" id="IPR040919">
    <property type="entry name" value="Asparaginase_C"/>
</dbReference>
<feature type="domain" description="Asparaginase/glutaminase C-terminal" evidence="8">
    <location>
        <begin position="215"/>
        <end position="328"/>
    </location>
</feature>
<dbReference type="PROSITE" id="PS00144">
    <property type="entry name" value="ASN_GLN_ASE_1"/>
    <property type="match status" value="1"/>
</dbReference>
<dbReference type="PIRSF" id="PIRSF001220">
    <property type="entry name" value="L-ASNase_gatD"/>
    <property type="match status" value="1"/>
</dbReference>
<dbReference type="PIRSF" id="PIRSF500176">
    <property type="entry name" value="L_ASNase"/>
    <property type="match status" value="1"/>
</dbReference>
<dbReference type="EMBL" id="VFON01000002">
    <property type="protein sequence ID" value="TQL40592.1"/>
    <property type="molecule type" value="Genomic_DNA"/>
</dbReference>
<accession>A0A542XXN6</accession>
<dbReference type="SFLD" id="SFLDS00057">
    <property type="entry name" value="Glutaminase/Asparaginase"/>
    <property type="match status" value="1"/>
</dbReference>
<feature type="active site" description="O-isoaspartyl threonine intermediate" evidence="4">
    <location>
        <position position="25"/>
    </location>
</feature>